<proteinExistence type="predicted"/>
<name>A0A2V1EBR7_9PLEO</name>
<dbReference type="AlphaFoldDB" id="A0A2V1EBR7"/>
<evidence type="ECO:0000313" key="2">
    <source>
        <dbReference type="Proteomes" id="UP000244855"/>
    </source>
</evidence>
<evidence type="ECO:0000313" key="1">
    <source>
        <dbReference type="EMBL" id="PVI06820.1"/>
    </source>
</evidence>
<sequence>MGWKNGLEVFGFVQASKQGRPGSWVKESLSRMGNKRRGGRARVGGWVGYVCMYVGIKSPLLLPCLVLHVHTHTHTHTHMHTYTPSLSLPLPVSRAQKKKGEGGNLNHAPGKLEFYKKISG</sequence>
<reference evidence="1 2" key="1">
    <citation type="journal article" date="2018" name="Sci. Rep.">
        <title>Comparative genomics provides insights into the lifestyle and reveals functional heterogeneity of dark septate endophytic fungi.</title>
        <authorList>
            <person name="Knapp D.G."/>
            <person name="Nemeth J.B."/>
            <person name="Barry K."/>
            <person name="Hainaut M."/>
            <person name="Henrissat B."/>
            <person name="Johnson J."/>
            <person name="Kuo A."/>
            <person name="Lim J.H.P."/>
            <person name="Lipzen A."/>
            <person name="Nolan M."/>
            <person name="Ohm R.A."/>
            <person name="Tamas L."/>
            <person name="Grigoriev I.V."/>
            <person name="Spatafora J.W."/>
            <person name="Nagy L.G."/>
            <person name="Kovacs G.M."/>
        </authorList>
    </citation>
    <scope>NUCLEOTIDE SEQUENCE [LARGE SCALE GENOMIC DNA]</scope>
    <source>
        <strain evidence="1 2">DSE2036</strain>
    </source>
</reference>
<organism evidence="1 2">
    <name type="scientific">Periconia macrospinosa</name>
    <dbReference type="NCBI Taxonomy" id="97972"/>
    <lineage>
        <taxon>Eukaryota</taxon>
        <taxon>Fungi</taxon>
        <taxon>Dikarya</taxon>
        <taxon>Ascomycota</taxon>
        <taxon>Pezizomycotina</taxon>
        <taxon>Dothideomycetes</taxon>
        <taxon>Pleosporomycetidae</taxon>
        <taxon>Pleosporales</taxon>
        <taxon>Massarineae</taxon>
        <taxon>Periconiaceae</taxon>
        <taxon>Periconia</taxon>
    </lineage>
</organism>
<gene>
    <name evidence="1" type="ORF">DM02DRAFT_408911</name>
</gene>
<keyword evidence="2" id="KW-1185">Reference proteome</keyword>
<protein>
    <submittedName>
        <fullName evidence="1">Uncharacterized protein</fullName>
    </submittedName>
</protein>
<accession>A0A2V1EBR7</accession>
<dbReference type="Proteomes" id="UP000244855">
    <property type="component" value="Unassembled WGS sequence"/>
</dbReference>
<dbReference type="EMBL" id="KZ805307">
    <property type="protein sequence ID" value="PVI06820.1"/>
    <property type="molecule type" value="Genomic_DNA"/>
</dbReference>